<proteinExistence type="predicted"/>
<protein>
    <submittedName>
        <fullName evidence="5">Putative amino acid racemase</fullName>
    </submittedName>
</protein>
<dbReference type="Gene3D" id="3.20.20.10">
    <property type="entry name" value="Alanine racemase"/>
    <property type="match status" value="1"/>
</dbReference>
<dbReference type="RefSeq" id="WP_133957790.1">
    <property type="nucleotide sequence ID" value="NZ_SORI01000010.1"/>
</dbReference>
<dbReference type="AlphaFoldDB" id="A0A4R8M585"/>
<dbReference type="Proteomes" id="UP000295066">
    <property type="component" value="Unassembled WGS sequence"/>
</dbReference>
<dbReference type="InterPro" id="IPR001608">
    <property type="entry name" value="Ala_racemase_N"/>
</dbReference>
<dbReference type="PANTHER" id="PTHR30511">
    <property type="entry name" value="ALANINE RACEMASE"/>
    <property type="match status" value="1"/>
</dbReference>
<keyword evidence="2" id="KW-0663">Pyridoxal phosphate</keyword>
<evidence type="ECO:0000259" key="4">
    <source>
        <dbReference type="Pfam" id="PF01168"/>
    </source>
</evidence>
<sequence>MSELWPRLIVNAKTIEENARRVVQKCAAAGISVSGVTKGMCAHEDIVRAMVAGGCSELADSRVGNLATLKALNTGLPLLLLRIPMLSELHLVVSRADCSLVSTAETVVGLEKACAASGLSHEVIVMVDLGDLREGVWMDDTGRIAEILKCSPRVRCRGVGVNFGCYGGTLPTGEKLLQLIRIGKELEREVGYPLSVFSGGSTSSLLLLERGEIPPGINSLRIGEGILLGEDVTSMRSIPWLLRRTMWLEAELVEVRKKPSVPVGPVGADAFGGRPVFEDRGTRMRAIAAVGRQDVRIEGLVPELEGVIILGASSDHLILDVEDAAVPLAQGDKLKFFPDYGAMLALATSPYVPFEVV</sequence>
<evidence type="ECO:0000313" key="5">
    <source>
        <dbReference type="EMBL" id="TDY59948.1"/>
    </source>
</evidence>
<dbReference type="SUPFAM" id="SSF51419">
    <property type="entry name" value="PLP-binding barrel"/>
    <property type="match status" value="1"/>
</dbReference>
<dbReference type="GO" id="GO:0030170">
    <property type="term" value="F:pyridoxal phosphate binding"/>
    <property type="evidence" value="ECO:0007669"/>
    <property type="project" value="TreeGrafter"/>
</dbReference>
<accession>A0A4R8M585</accession>
<dbReference type="EMBL" id="SORI01000010">
    <property type="protein sequence ID" value="TDY59948.1"/>
    <property type="molecule type" value="Genomic_DNA"/>
</dbReference>
<dbReference type="CDD" id="cd06815">
    <property type="entry name" value="PLPDE_III_AR_like_1"/>
    <property type="match status" value="1"/>
</dbReference>
<feature type="domain" description="Alanine racemase N-terminal" evidence="4">
    <location>
        <begin position="10"/>
        <end position="225"/>
    </location>
</feature>
<evidence type="ECO:0000256" key="2">
    <source>
        <dbReference type="ARBA" id="ARBA00022898"/>
    </source>
</evidence>
<dbReference type="OrthoDB" id="504078at2"/>
<comment type="caution">
    <text evidence="5">The sequence shown here is derived from an EMBL/GenBank/DDBJ whole genome shotgun (WGS) entry which is preliminary data.</text>
</comment>
<organism evidence="5 6">
    <name type="scientific">Aminivibrio pyruvatiphilus</name>
    <dbReference type="NCBI Taxonomy" id="1005740"/>
    <lineage>
        <taxon>Bacteria</taxon>
        <taxon>Thermotogati</taxon>
        <taxon>Synergistota</taxon>
        <taxon>Synergistia</taxon>
        <taxon>Synergistales</taxon>
        <taxon>Aminobacteriaceae</taxon>
        <taxon>Aminivibrio</taxon>
    </lineage>
</organism>
<dbReference type="Pfam" id="PF01168">
    <property type="entry name" value="Ala_racemase_N"/>
    <property type="match status" value="1"/>
</dbReference>
<dbReference type="InterPro" id="IPR029066">
    <property type="entry name" value="PLP-binding_barrel"/>
</dbReference>
<name>A0A4R8M585_9BACT</name>
<comment type="cofactor">
    <cofactor evidence="1">
        <name>pyridoxal 5'-phosphate</name>
        <dbReference type="ChEBI" id="CHEBI:597326"/>
    </cofactor>
</comment>
<keyword evidence="6" id="KW-1185">Reference proteome</keyword>
<reference evidence="5 6" key="1">
    <citation type="submission" date="2019-03" db="EMBL/GenBank/DDBJ databases">
        <title>Genomic Encyclopedia of Type Strains, Phase IV (KMG-IV): sequencing the most valuable type-strain genomes for metagenomic binning, comparative biology and taxonomic classification.</title>
        <authorList>
            <person name="Goeker M."/>
        </authorList>
    </citation>
    <scope>NUCLEOTIDE SEQUENCE [LARGE SCALE GENOMIC DNA]</scope>
    <source>
        <strain evidence="5 6">DSM 25964</strain>
    </source>
</reference>
<dbReference type="PANTHER" id="PTHR30511:SF3">
    <property type="entry name" value="LYSINE RACEMASE"/>
    <property type="match status" value="1"/>
</dbReference>
<dbReference type="GO" id="GO:0005829">
    <property type="term" value="C:cytosol"/>
    <property type="evidence" value="ECO:0007669"/>
    <property type="project" value="TreeGrafter"/>
</dbReference>
<dbReference type="GO" id="GO:0008784">
    <property type="term" value="F:alanine racemase activity"/>
    <property type="evidence" value="ECO:0007669"/>
    <property type="project" value="TreeGrafter"/>
</dbReference>
<dbReference type="InterPro" id="IPR000821">
    <property type="entry name" value="Ala_racemase"/>
</dbReference>
<evidence type="ECO:0000256" key="1">
    <source>
        <dbReference type="ARBA" id="ARBA00001933"/>
    </source>
</evidence>
<keyword evidence="3" id="KW-0413">Isomerase</keyword>
<evidence type="ECO:0000256" key="3">
    <source>
        <dbReference type="ARBA" id="ARBA00023235"/>
    </source>
</evidence>
<evidence type="ECO:0000313" key="6">
    <source>
        <dbReference type="Proteomes" id="UP000295066"/>
    </source>
</evidence>
<gene>
    <name evidence="5" type="ORF">C8D99_11082</name>
</gene>